<dbReference type="AlphaFoldDB" id="A0A344LHR6"/>
<keyword evidence="1" id="KW-0479">Metal-binding</keyword>
<dbReference type="PRINTS" id="PR00116">
    <property type="entry name" value="ARGINASE"/>
</dbReference>
<evidence type="ECO:0000313" key="6">
    <source>
        <dbReference type="Proteomes" id="UP000250434"/>
    </source>
</evidence>
<keyword evidence="3" id="KW-0464">Manganese</keyword>
<name>A0A344LHR6_9PSEU</name>
<dbReference type="EMBL" id="CP015163">
    <property type="protein sequence ID" value="AXB47590.1"/>
    <property type="molecule type" value="Genomic_DNA"/>
</dbReference>
<gene>
    <name evidence="5" type="ORF">A4R43_38270</name>
</gene>
<evidence type="ECO:0000256" key="4">
    <source>
        <dbReference type="PROSITE-ProRule" id="PRU00742"/>
    </source>
</evidence>
<comment type="similarity">
    <text evidence="4">Belongs to the arginase family.</text>
</comment>
<dbReference type="Proteomes" id="UP000250434">
    <property type="component" value="Chromosome"/>
</dbReference>
<dbReference type="Gene3D" id="3.40.800.10">
    <property type="entry name" value="Ureohydrolase domain"/>
    <property type="match status" value="1"/>
</dbReference>
<reference evidence="5 6" key="1">
    <citation type="submission" date="2016-04" db="EMBL/GenBank/DDBJ databases">
        <title>Complete genome sequence and analysis of deep-sea sediment isolate, Amycolatopsis sp. WP1.</title>
        <authorList>
            <person name="Wang H."/>
            <person name="Chen S."/>
            <person name="Wu Q."/>
        </authorList>
    </citation>
    <scope>NUCLEOTIDE SEQUENCE [LARGE SCALE GENOMIC DNA]</scope>
    <source>
        <strain evidence="5 6">WP1</strain>
    </source>
</reference>
<sequence>MRIHVVPQTQGALTPRAAELADGARALGALAAEVLGVLATEVTIDPAGDPSKVDGIANRAALVRNRAGQLAALEAPEAKVLTIGGDCAVELAPIGVARFRHGAGLGVAYFDAHPDLNTAASSPSGAYHGMVLRSLFGEGDPEFAASPALEPGRAVLVGTRSIDPAEQEAIDRGLATVAPAAELPKRLRESGAESVYLHLDLDVLDPAEFTGINYPEPDGLSVPELVSAIDSLAEFEVVGAAVTECVTADREELRKLVPVLEAVGRVMASGPR</sequence>
<dbReference type="OrthoDB" id="7331788at2"/>
<dbReference type="PANTHER" id="PTHR43782:SF3">
    <property type="entry name" value="ARGINASE"/>
    <property type="match status" value="1"/>
</dbReference>
<dbReference type="GO" id="GO:0004053">
    <property type="term" value="F:arginase activity"/>
    <property type="evidence" value="ECO:0007669"/>
    <property type="project" value="TreeGrafter"/>
</dbReference>
<dbReference type="InterPro" id="IPR006035">
    <property type="entry name" value="Ureohydrolase"/>
</dbReference>
<protein>
    <submittedName>
        <fullName evidence="5">Arginase</fullName>
    </submittedName>
</protein>
<dbReference type="GO" id="GO:0005829">
    <property type="term" value="C:cytosol"/>
    <property type="evidence" value="ECO:0007669"/>
    <property type="project" value="TreeGrafter"/>
</dbReference>
<proteinExistence type="inferred from homology"/>
<dbReference type="PROSITE" id="PS51409">
    <property type="entry name" value="ARGINASE_2"/>
    <property type="match status" value="1"/>
</dbReference>
<dbReference type="SUPFAM" id="SSF52768">
    <property type="entry name" value="Arginase/deacetylase"/>
    <property type="match status" value="1"/>
</dbReference>
<organism evidence="5 6">
    <name type="scientific">Amycolatopsis albispora</name>
    <dbReference type="NCBI Taxonomy" id="1804986"/>
    <lineage>
        <taxon>Bacteria</taxon>
        <taxon>Bacillati</taxon>
        <taxon>Actinomycetota</taxon>
        <taxon>Actinomycetes</taxon>
        <taxon>Pseudonocardiales</taxon>
        <taxon>Pseudonocardiaceae</taxon>
        <taxon>Amycolatopsis</taxon>
    </lineage>
</organism>
<keyword evidence="6" id="KW-1185">Reference proteome</keyword>
<dbReference type="PANTHER" id="PTHR43782">
    <property type="entry name" value="ARGINASE"/>
    <property type="match status" value="1"/>
</dbReference>
<dbReference type="Pfam" id="PF00491">
    <property type="entry name" value="Arginase"/>
    <property type="match status" value="1"/>
</dbReference>
<evidence type="ECO:0000256" key="2">
    <source>
        <dbReference type="ARBA" id="ARBA00022801"/>
    </source>
</evidence>
<keyword evidence="2" id="KW-0378">Hydrolase</keyword>
<dbReference type="CDD" id="cd09999">
    <property type="entry name" value="Arginase-like_1"/>
    <property type="match status" value="1"/>
</dbReference>
<evidence type="ECO:0000256" key="1">
    <source>
        <dbReference type="ARBA" id="ARBA00022723"/>
    </source>
</evidence>
<accession>A0A344LHR6</accession>
<evidence type="ECO:0000256" key="3">
    <source>
        <dbReference type="ARBA" id="ARBA00023211"/>
    </source>
</evidence>
<dbReference type="RefSeq" id="WP_113696646.1">
    <property type="nucleotide sequence ID" value="NZ_CP015163.1"/>
</dbReference>
<evidence type="ECO:0000313" key="5">
    <source>
        <dbReference type="EMBL" id="AXB47590.1"/>
    </source>
</evidence>
<dbReference type="InterPro" id="IPR023696">
    <property type="entry name" value="Ureohydrolase_dom_sf"/>
</dbReference>
<dbReference type="GO" id="GO:0030145">
    <property type="term" value="F:manganese ion binding"/>
    <property type="evidence" value="ECO:0007669"/>
    <property type="project" value="TreeGrafter"/>
</dbReference>
<dbReference type="KEGG" id="aab:A4R43_38270"/>